<feature type="transmembrane region" description="Helical" evidence="13">
    <location>
        <begin position="12"/>
        <end position="31"/>
    </location>
</feature>
<evidence type="ECO:0000256" key="1">
    <source>
        <dbReference type="ARBA" id="ARBA00001971"/>
    </source>
</evidence>
<dbReference type="InterPro" id="IPR002401">
    <property type="entry name" value="Cyt_P450_E_grp-I"/>
</dbReference>
<dbReference type="PANTHER" id="PTHR24300">
    <property type="entry name" value="CYTOCHROME P450 508A4-RELATED"/>
    <property type="match status" value="1"/>
</dbReference>
<keyword evidence="8" id="KW-0492">Microsome</keyword>
<dbReference type="GO" id="GO:0006805">
    <property type="term" value="P:xenobiotic metabolic process"/>
    <property type="evidence" value="ECO:0007669"/>
    <property type="project" value="TreeGrafter"/>
</dbReference>
<keyword evidence="5" id="KW-0349">Heme</keyword>
<sequence>MEVLELVPQPGLVPFLVALLILLAAYVSSLGRRSHQKEPPGPKALPIVGNLVQLDFRNPWKTLVEVSSDPSGFSWIWQVAPGASQLQVNDAPKAVGESSQMGFIQWFSKKYGPVFTVYMGGTKVVVLAGYRTVRQALVQHADVFGHRHHMLIMQEFVKGHGIIWSNGDGWRQMRRFALANLKNFGMGRKACEDKIVEESQHLREVLKSFRGEAFDTWLPVYCAVSNVICSVVYGNRFDYQDQEFKTLVENTRRRTELMFSSSVQMYNLFPGLLKWISNRREFHRLSASSQQKNLEIITRLKKTLDPQRCRGFIDAFLVHMQSLEVGTHFRRVEESGVTKSHFHQDNLLYTIMNLFAAGTDTTAITLRWGLLLMAKHPQIQNPEFAVSPDQVQEELSRVVGHRQVLLEDRKNLHFTNAVVHEIQRVANVAPTALPHVTSQDVVFQGHFIKKVPPGVSSPSSSRGHGFAPPLLADHLQPGGETCAVSCLQGTVVYPLLAAVLCDEEEWEQPHTFHPAHFLDQEAKFVKPDAFMPFSADVDPSGPSTGLSSNPPLLQVPGPVPVRLWPEWSSSSSWLLSSSTSASLRFLESPRSSFWWPRPPAPPASPWLTSCVRCLACSPSTSR</sequence>
<evidence type="ECO:0000256" key="5">
    <source>
        <dbReference type="ARBA" id="ARBA00022617"/>
    </source>
</evidence>
<dbReference type="GO" id="GO:0020037">
    <property type="term" value="F:heme binding"/>
    <property type="evidence" value="ECO:0007669"/>
    <property type="project" value="InterPro"/>
</dbReference>
<comment type="subcellular location">
    <subcellularLocation>
        <location evidence="3">Endoplasmic reticulum membrane</location>
        <topology evidence="3">Peripheral membrane protein</topology>
    </subcellularLocation>
    <subcellularLocation>
        <location evidence="2">Microsome membrane</location>
        <topology evidence="2">Peripheral membrane protein</topology>
    </subcellularLocation>
</comment>
<accession>Q4TC47</accession>
<dbReference type="InterPro" id="IPR050182">
    <property type="entry name" value="Cytochrome_P450_fam2"/>
</dbReference>
<keyword evidence="9" id="KW-0560">Oxidoreductase</keyword>
<keyword evidence="11" id="KW-0503">Monooxygenase</keyword>
<organism evidence="14">
    <name type="scientific">Tetraodon nigroviridis</name>
    <name type="common">Spotted green pufferfish</name>
    <name type="synonym">Chelonodon nigroviridis</name>
    <dbReference type="NCBI Taxonomy" id="99883"/>
    <lineage>
        <taxon>Eukaryota</taxon>
        <taxon>Metazoa</taxon>
        <taxon>Chordata</taxon>
        <taxon>Craniata</taxon>
        <taxon>Vertebrata</taxon>
        <taxon>Euteleostomi</taxon>
        <taxon>Actinopterygii</taxon>
        <taxon>Neopterygii</taxon>
        <taxon>Teleostei</taxon>
        <taxon>Neoteleostei</taxon>
        <taxon>Acanthomorphata</taxon>
        <taxon>Eupercaria</taxon>
        <taxon>Tetraodontiformes</taxon>
        <taxon>Tetradontoidea</taxon>
        <taxon>Tetraodontidae</taxon>
        <taxon>Tetraodon</taxon>
    </lineage>
</organism>
<dbReference type="OrthoDB" id="1103324at2759"/>
<evidence type="ECO:0000256" key="6">
    <source>
        <dbReference type="ARBA" id="ARBA00022723"/>
    </source>
</evidence>
<proteinExistence type="inferred from homology"/>
<keyword evidence="7" id="KW-0256">Endoplasmic reticulum</keyword>
<evidence type="ECO:0000256" key="13">
    <source>
        <dbReference type="SAM" id="Phobius"/>
    </source>
</evidence>
<keyword evidence="12 13" id="KW-0472">Membrane</keyword>
<dbReference type="InterPro" id="IPR001128">
    <property type="entry name" value="Cyt_P450"/>
</dbReference>
<dbReference type="AlphaFoldDB" id="Q4TC47"/>
<reference evidence="14" key="1">
    <citation type="journal article" date="2004" name="Nature">
        <title>Genome duplication in the teleost fish Tetraodon nigroviridis reveals the early vertebrate proto-karyotype.</title>
        <authorList>
            <person name="Jaillon O."/>
            <person name="Aury J.-M."/>
            <person name="Brunet F."/>
            <person name="Petit J.-L."/>
            <person name="Stange-Thomann N."/>
            <person name="Mauceli E."/>
            <person name="Bouneau L."/>
            <person name="Fischer C."/>
            <person name="Ozouf-Costaz C."/>
            <person name="Bernot A."/>
            <person name="Nicaud S."/>
            <person name="Jaffe D."/>
            <person name="Fisher S."/>
            <person name="Lutfalla G."/>
            <person name="Dossat C."/>
            <person name="Segurens B."/>
            <person name="Dasilva C."/>
            <person name="Salanoubat M."/>
            <person name="Levy M."/>
            <person name="Boudet N."/>
            <person name="Castellano S."/>
            <person name="Anthouard V."/>
            <person name="Jubin C."/>
            <person name="Castelli V."/>
            <person name="Katinka M."/>
            <person name="Vacherie B."/>
            <person name="Biemont C."/>
            <person name="Skalli Z."/>
            <person name="Cattolico L."/>
            <person name="Poulain J."/>
            <person name="De Berardinis V."/>
            <person name="Cruaud C."/>
            <person name="Duprat S."/>
            <person name="Brottier P."/>
            <person name="Coutanceau J.-P."/>
            <person name="Gouzy J."/>
            <person name="Parra G."/>
            <person name="Lardier G."/>
            <person name="Chapple C."/>
            <person name="McKernan K.J."/>
            <person name="McEwan P."/>
            <person name="Bosak S."/>
            <person name="Kellis M."/>
            <person name="Volff J.-N."/>
            <person name="Guigo R."/>
            <person name="Zody M.C."/>
            <person name="Mesirov J."/>
            <person name="Lindblad-Toh K."/>
            <person name="Birren B."/>
            <person name="Nusbaum C."/>
            <person name="Kahn D."/>
            <person name="Robinson-Rechavi M."/>
            <person name="Laudet V."/>
            <person name="Schachter V."/>
            <person name="Quetier F."/>
            <person name="Saurin W."/>
            <person name="Scarpelli C."/>
            <person name="Wincker P."/>
            <person name="Lander E.S."/>
            <person name="Weissenbach J."/>
            <person name="Roest Crollius H."/>
        </authorList>
    </citation>
    <scope>NUCLEOTIDE SEQUENCE [LARGE SCALE GENOMIC DNA]</scope>
</reference>
<evidence type="ECO:0000256" key="9">
    <source>
        <dbReference type="ARBA" id="ARBA00023002"/>
    </source>
</evidence>
<dbReference type="Pfam" id="PF00067">
    <property type="entry name" value="p450"/>
    <property type="match status" value="2"/>
</dbReference>
<keyword evidence="6" id="KW-0479">Metal-binding</keyword>
<dbReference type="InterPro" id="IPR036396">
    <property type="entry name" value="Cyt_P450_sf"/>
</dbReference>
<dbReference type="Gene3D" id="1.10.630.10">
    <property type="entry name" value="Cytochrome P450"/>
    <property type="match status" value="1"/>
</dbReference>
<name>Q4TC47_TETNG</name>
<reference evidence="14" key="2">
    <citation type="submission" date="2004-02" db="EMBL/GenBank/DDBJ databases">
        <authorList>
            <consortium name="Genoscope"/>
            <consortium name="Whitehead Institute Centre for Genome Research"/>
        </authorList>
    </citation>
    <scope>NUCLEOTIDE SEQUENCE</scope>
</reference>
<gene>
    <name evidence="14" type="ORF">GSTENG00003469001</name>
</gene>
<dbReference type="FunFam" id="1.10.630.10:FF:000238">
    <property type="entry name" value="Cytochrome P450 2A6"/>
    <property type="match status" value="1"/>
</dbReference>
<evidence type="ECO:0000256" key="12">
    <source>
        <dbReference type="ARBA" id="ARBA00023136"/>
    </source>
</evidence>
<evidence type="ECO:0000256" key="2">
    <source>
        <dbReference type="ARBA" id="ARBA00004174"/>
    </source>
</evidence>
<comment type="similarity">
    <text evidence="4">Belongs to the cytochrome P450 family.</text>
</comment>
<dbReference type="PRINTS" id="PR00385">
    <property type="entry name" value="P450"/>
</dbReference>
<dbReference type="PRINTS" id="PR00463">
    <property type="entry name" value="EP450I"/>
</dbReference>
<evidence type="ECO:0000256" key="3">
    <source>
        <dbReference type="ARBA" id="ARBA00004406"/>
    </source>
</evidence>
<dbReference type="GO" id="GO:0005789">
    <property type="term" value="C:endoplasmic reticulum membrane"/>
    <property type="evidence" value="ECO:0007669"/>
    <property type="project" value="UniProtKB-SubCell"/>
</dbReference>
<dbReference type="SUPFAM" id="SSF48264">
    <property type="entry name" value="Cytochrome P450"/>
    <property type="match status" value="1"/>
</dbReference>
<evidence type="ECO:0000256" key="7">
    <source>
        <dbReference type="ARBA" id="ARBA00022824"/>
    </source>
</evidence>
<dbReference type="GO" id="GO:0016712">
    <property type="term" value="F:oxidoreductase activity, acting on paired donors, with incorporation or reduction of molecular oxygen, reduced flavin or flavoprotein as one donor, and incorporation of one atom of oxygen"/>
    <property type="evidence" value="ECO:0007669"/>
    <property type="project" value="TreeGrafter"/>
</dbReference>
<keyword evidence="13" id="KW-0812">Transmembrane</keyword>
<dbReference type="EMBL" id="CAAE01007053">
    <property type="protein sequence ID" value="CAF89535.1"/>
    <property type="molecule type" value="Genomic_DNA"/>
</dbReference>
<evidence type="ECO:0000256" key="11">
    <source>
        <dbReference type="ARBA" id="ARBA00023033"/>
    </source>
</evidence>
<protein>
    <submittedName>
        <fullName evidence="14">Chromosome undetermined SCAF7053, whole genome shotgun sequence</fullName>
    </submittedName>
</protein>
<dbReference type="GO" id="GO:0006082">
    <property type="term" value="P:organic acid metabolic process"/>
    <property type="evidence" value="ECO:0007669"/>
    <property type="project" value="TreeGrafter"/>
</dbReference>
<dbReference type="PANTHER" id="PTHR24300:SF319">
    <property type="entry name" value="CYTOCHROME P450, FAMILY 2, SUBFAMILY AC, POLYPEPTIDE 1"/>
    <property type="match status" value="1"/>
</dbReference>
<evidence type="ECO:0000256" key="10">
    <source>
        <dbReference type="ARBA" id="ARBA00023004"/>
    </source>
</evidence>
<keyword evidence="13" id="KW-1133">Transmembrane helix</keyword>
<keyword evidence="10" id="KW-0408">Iron</keyword>
<evidence type="ECO:0000256" key="4">
    <source>
        <dbReference type="ARBA" id="ARBA00010617"/>
    </source>
</evidence>
<comment type="cofactor">
    <cofactor evidence="1">
        <name>heme</name>
        <dbReference type="ChEBI" id="CHEBI:30413"/>
    </cofactor>
</comment>
<dbReference type="GO" id="GO:0005506">
    <property type="term" value="F:iron ion binding"/>
    <property type="evidence" value="ECO:0007669"/>
    <property type="project" value="InterPro"/>
</dbReference>
<evidence type="ECO:0000256" key="8">
    <source>
        <dbReference type="ARBA" id="ARBA00022848"/>
    </source>
</evidence>
<evidence type="ECO:0000313" key="14">
    <source>
        <dbReference type="EMBL" id="CAF89535.1"/>
    </source>
</evidence>
<dbReference type="KEGG" id="tng:GSTEN00003469G001"/>